<dbReference type="Gene3D" id="3.10.450.50">
    <property type="match status" value="1"/>
</dbReference>
<dbReference type="InterPro" id="IPR009959">
    <property type="entry name" value="Cyclase_SnoaL-like"/>
</dbReference>
<dbReference type="RefSeq" id="XP_056762106.1">
    <property type="nucleotide sequence ID" value="XM_056913257.1"/>
</dbReference>
<dbReference type="PANTHER" id="PTHR38436">
    <property type="entry name" value="POLYKETIDE CYCLASE SNOAL-LIKE DOMAIN"/>
    <property type="match status" value="1"/>
</dbReference>
<proteinExistence type="predicted"/>
<dbReference type="PANTHER" id="PTHR38436:SF3">
    <property type="entry name" value="CARBOXYMETHYLENEBUTENOLIDASE-RELATED"/>
    <property type="match status" value="1"/>
</dbReference>
<keyword evidence="3" id="KW-1185">Reference proteome</keyword>
<comment type="caution">
    <text evidence="2">The sequence shown here is derived from an EMBL/GenBank/DDBJ whole genome shotgun (WGS) entry which is preliminary data.</text>
</comment>
<reference evidence="2" key="1">
    <citation type="submission" date="2022-12" db="EMBL/GenBank/DDBJ databases">
        <authorList>
            <person name="Petersen C."/>
        </authorList>
    </citation>
    <scope>NUCLEOTIDE SEQUENCE</scope>
    <source>
        <strain evidence="2">IBT 16125</strain>
    </source>
</reference>
<name>A0AAD6BZH7_9EURO</name>
<dbReference type="GO" id="GO:0030638">
    <property type="term" value="P:polyketide metabolic process"/>
    <property type="evidence" value="ECO:0007669"/>
    <property type="project" value="InterPro"/>
</dbReference>
<evidence type="ECO:0000313" key="2">
    <source>
        <dbReference type="EMBL" id="KAJ5438877.1"/>
    </source>
</evidence>
<dbReference type="AlphaFoldDB" id="A0AAD6BZH7"/>
<evidence type="ECO:0000313" key="3">
    <source>
        <dbReference type="Proteomes" id="UP001213681"/>
    </source>
</evidence>
<dbReference type="GeneID" id="81603500"/>
<evidence type="ECO:0000256" key="1">
    <source>
        <dbReference type="SAM" id="MobiDB-lite"/>
    </source>
</evidence>
<protein>
    <recommendedName>
        <fullName evidence="4">Dienelactone hydrolase</fullName>
    </recommendedName>
</protein>
<dbReference type="SUPFAM" id="SSF54427">
    <property type="entry name" value="NTF2-like"/>
    <property type="match status" value="1"/>
</dbReference>
<dbReference type="Proteomes" id="UP001213681">
    <property type="component" value="Unassembled WGS sequence"/>
</dbReference>
<feature type="region of interest" description="Disordered" evidence="1">
    <location>
        <begin position="8"/>
        <end position="59"/>
    </location>
</feature>
<reference evidence="2" key="2">
    <citation type="journal article" date="2023" name="IMA Fungus">
        <title>Comparative genomic study of the Penicillium genus elucidates a diverse pangenome and 15 lateral gene transfer events.</title>
        <authorList>
            <person name="Petersen C."/>
            <person name="Sorensen T."/>
            <person name="Nielsen M.R."/>
            <person name="Sondergaard T.E."/>
            <person name="Sorensen J.L."/>
            <person name="Fitzpatrick D.A."/>
            <person name="Frisvad J.C."/>
            <person name="Nielsen K.L."/>
        </authorList>
    </citation>
    <scope>NUCLEOTIDE SEQUENCE</scope>
    <source>
        <strain evidence="2">IBT 16125</strain>
    </source>
</reference>
<gene>
    <name evidence="2" type="ORF">N7458_009875</name>
</gene>
<evidence type="ECO:0008006" key="4">
    <source>
        <dbReference type="Google" id="ProtNLM"/>
    </source>
</evidence>
<organism evidence="2 3">
    <name type="scientific">Penicillium daleae</name>
    <dbReference type="NCBI Taxonomy" id="63821"/>
    <lineage>
        <taxon>Eukaryota</taxon>
        <taxon>Fungi</taxon>
        <taxon>Dikarya</taxon>
        <taxon>Ascomycota</taxon>
        <taxon>Pezizomycotina</taxon>
        <taxon>Eurotiomycetes</taxon>
        <taxon>Eurotiomycetidae</taxon>
        <taxon>Eurotiales</taxon>
        <taxon>Aspergillaceae</taxon>
        <taxon>Penicillium</taxon>
    </lineage>
</organism>
<dbReference type="InterPro" id="IPR032710">
    <property type="entry name" value="NTF2-like_dom_sf"/>
</dbReference>
<accession>A0AAD6BZH7</accession>
<dbReference type="EMBL" id="JAPVEA010000008">
    <property type="protein sequence ID" value="KAJ5438877.1"/>
    <property type="molecule type" value="Genomic_DNA"/>
</dbReference>
<sequence>MVNVFQRLTRRATTSSSSTVPDPGINGHNISSRSHELHRTTSGNSWKRNQRSTVDEPSPRHLILISDNATFDPHIIQRFQTEGFDVNYLGFVCTDDAEKDRKALEFAVHEKEDELEAGERYAIVAYNRPAYYLLGSHHLAASKTNPFPRLCALIAYYPLTSTEHLASISAAHNSESCTPACSDTGSIFDPRLSEPYLPIQIHLPGYNPNSRTFWPWIGISPSEGDVSYKKRHHCHVYTYPDARAGFAEHRPSNYSIKDNGPHDDDRIGSQLAWSRALGCLRLAFGAGSNWPVVDIETIWEEYWVRLMGDLDGVKNERVQRGHGSAMEVVLRRGDDRICQGGGGSSLHDEQDAKVVCAPTKAGGSTPEDLRTFFTDVFIPAGPPSQHIRLLSRTVGADRIVDEMLITFCHSKEVPWLLPRVPPTNRDIQVVVVVVASFFADRIVHQSLYWDQADVLVQAGLLDPDLVPKVNTRK</sequence>